<evidence type="ECO:0000313" key="3">
    <source>
        <dbReference type="EMBL" id="EKD29249.1"/>
    </source>
</evidence>
<keyword evidence="2" id="KW-0732">Signal</keyword>
<keyword evidence="1" id="KW-0812">Transmembrane</keyword>
<dbReference type="InterPro" id="IPR045613">
    <property type="entry name" value="DUF6448"/>
</dbReference>
<sequence length="269" mass="30281">MKAKIILFVSFIFALMLAPSMTFAHCDTMDGPVITAAKKAIETKNPNYFLVWVQEKDEVKILEEFKKVLEEREKNPNNTESIDTTFFGSLVKIHREGEGASYTGIKPAGDFGSPLIPMVDSAIDSGSSEKLEALFPEALRAQIAERFQEVMRKKNYPLENVQAGREYVESYIVFFHWALNLYNTSLNGENSHAAEGEISHNEEITPAEGVLDVHGNEEEDNSIVSKETEHSERTERDIYENISLVLVGVLFGAVSTLLCLRIFRRNTVK</sequence>
<evidence type="ECO:0000256" key="2">
    <source>
        <dbReference type="SAM" id="SignalP"/>
    </source>
</evidence>
<dbReference type="Pfam" id="PF20046">
    <property type="entry name" value="DUF6448"/>
    <property type="match status" value="1"/>
</dbReference>
<protein>
    <submittedName>
        <fullName evidence="3">Uncharacterized protein</fullName>
    </submittedName>
</protein>
<gene>
    <name evidence="3" type="ORF">ACD_78C00464G0006</name>
</gene>
<organism evidence="3">
    <name type="scientific">uncultured bacterium</name>
    <name type="common">gcode 4</name>
    <dbReference type="NCBI Taxonomy" id="1234023"/>
    <lineage>
        <taxon>Bacteria</taxon>
        <taxon>environmental samples</taxon>
    </lineage>
</organism>
<keyword evidence="1" id="KW-1133">Transmembrane helix</keyword>
<reference evidence="3" key="1">
    <citation type="journal article" date="2012" name="Science">
        <title>Fermentation, hydrogen, and sulfur metabolism in multiple uncultivated bacterial phyla.</title>
        <authorList>
            <person name="Wrighton K.C."/>
            <person name="Thomas B.C."/>
            <person name="Sharon I."/>
            <person name="Miller C.S."/>
            <person name="Castelle C.J."/>
            <person name="VerBerkmoes N.C."/>
            <person name="Wilkins M.J."/>
            <person name="Hettich R.L."/>
            <person name="Lipton M.S."/>
            <person name="Williams K.H."/>
            <person name="Long P.E."/>
            <person name="Banfield J.F."/>
        </authorList>
    </citation>
    <scope>NUCLEOTIDE SEQUENCE [LARGE SCALE GENOMIC DNA]</scope>
</reference>
<feature type="signal peptide" evidence="2">
    <location>
        <begin position="1"/>
        <end position="24"/>
    </location>
</feature>
<dbReference type="EMBL" id="AMFJ01034464">
    <property type="protein sequence ID" value="EKD29249.1"/>
    <property type="molecule type" value="Genomic_DNA"/>
</dbReference>
<proteinExistence type="predicted"/>
<evidence type="ECO:0000256" key="1">
    <source>
        <dbReference type="SAM" id="Phobius"/>
    </source>
</evidence>
<keyword evidence="1" id="KW-0472">Membrane</keyword>
<dbReference type="AlphaFoldDB" id="K1YVJ0"/>
<feature type="transmembrane region" description="Helical" evidence="1">
    <location>
        <begin position="242"/>
        <end position="263"/>
    </location>
</feature>
<accession>K1YVJ0</accession>
<comment type="caution">
    <text evidence="3">The sequence shown here is derived from an EMBL/GenBank/DDBJ whole genome shotgun (WGS) entry which is preliminary data.</text>
</comment>
<name>K1YVJ0_9BACT</name>
<feature type="chain" id="PRO_5022737687" evidence="2">
    <location>
        <begin position="25"/>
        <end position="269"/>
    </location>
</feature>